<gene>
    <name evidence="2" type="ORF">LtaPh_1913000</name>
</gene>
<feature type="compositionally biased region" description="Basic and acidic residues" evidence="1">
    <location>
        <begin position="295"/>
        <end position="308"/>
    </location>
</feature>
<reference evidence="2" key="1">
    <citation type="submission" date="2019-11" db="EMBL/GenBank/DDBJ databases">
        <title>Leishmania tarentolae CDS.</title>
        <authorList>
            <person name="Goto Y."/>
            <person name="Yamagishi J."/>
        </authorList>
    </citation>
    <scope>NUCLEOTIDE SEQUENCE [LARGE SCALE GENOMIC DNA]</scope>
    <source>
        <strain evidence="2">Parrot Tar II</strain>
    </source>
</reference>
<dbReference type="OrthoDB" id="4217619at2759"/>
<evidence type="ECO:0000313" key="2">
    <source>
        <dbReference type="EMBL" id="GET88031.1"/>
    </source>
</evidence>
<dbReference type="EMBL" id="BLBS01000024">
    <property type="protein sequence ID" value="GET88031.1"/>
    <property type="molecule type" value="Genomic_DNA"/>
</dbReference>
<dbReference type="VEuPathDB" id="TriTrypDB:LtaPh_1913000"/>
<feature type="compositionally biased region" description="Polar residues" evidence="1">
    <location>
        <begin position="278"/>
        <end position="290"/>
    </location>
</feature>
<dbReference type="Proteomes" id="UP000419144">
    <property type="component" value="Unassembled WGS sequence"/>
</dbReference>
<accession>A0A640KFQ8</accession>
<feature type="compositionally biased region" description="Polar residues" evidence="1">
    <location>
        <begin position="358"/>
        <end position="382"/>
    </location>
</feature>
<name>A0A640KFQ8_LEITA</name>
<dbReference type="InterPro" id="IPR036034">
    <property type="entry name" value="PDZ_sf"/>
</dbReference>
<dbReference type="SUPFAM" id="SSF50156">
    <property type="entry name" value="PDZ domain-like"/>
    <property type="match status" value="1"/>
</dbReference>
<evidence type="ECO:0000256" key="1">
    <source>
        <dbReference type="SAM" id="MobiDB-lite"/>
    </source>
</evidence>
<keyword evidence="3" id="KW-1185">Reference proteome</keyword>
<sequence length="741" mass="80465">MSVQTHLPFDMTSAIQLMPHSERDGSESSVSHPHRVGETLASELSTLCRLRNFYEQHTFDTQGPYADLFAVLLSSCKHVIDINVELVYHIKAQEDQQQRQQVACDALSSEASQLRADIKHLRASLAPLSARGASGEAAVIKCEHDGARLGSDSAASLRASPHKETATAECCQHISQGTPAASLALQRCKGGASPPSTAAGLERSSLSTALTSRVGRVSPAHATVTFAPTEAPMPPISSSTHSSPSEHARRDACTGGIQHRPSAAAVEGHVSCTRLSEEQQNQHQSSTALFGSSEARTHHTEEATESRLQHMTRHLSAGDQRVHKQKRIWEEEDVGSSIRSSPRVAASGTAGESACPSPYTTVGSNARPNPQEPSQRQGTCVASPVSTWAPPAVLVHWIDHRLRQWAEEWKSVLADVQGALLLDATGDAQALHPTAHAAGEQEAHVGLGTSHEGASESTGGGEAVMTSSCRRDFACAIRTLLSFHSTELYKRMVAEYTRQAHDINEELLDFRSRLEALEVYAPHRYAVTARPPLLGVELEDVLVPRVGVRLRTVYHGYIADRAGLSVGDVLVGIGHQYIQTRAQLYVLMGELTRDYNAQCQIQIEEGFMRSFALGDGHCAKYDSPYRAQTVESDDHQFDQELQRARSEAAAAASGGTMSDDARSSGRWMCRHSSIQDSAAMADSSAAASPFLSQFHSAAQQKEKVAQYLPYFELCLHVVRDGRLRDVTLLIPPWEAFRSAAY</sequence>
<proteinExistence type="predicted"/>
<evidence type="ECO:0000313" key="3">
    <source>
        <dbReference type="Proteomes" id="UP000419144"/>
    </source>
</evidence>
<protein>
    <recommendedName>
        <fullName evidence="4">PDZ domain-containing protein</fullName>
    </recommendedName>
</protein>
<feature type="region of interest" description="Disordered" evidence="1">
    <location>
        <begin position="225"/>
        <end position="255"/>
    </location>
</feature>
<dbReference type="AlphaFoldDB" id="A0A640KFQ8"/>
<feature type="region of interest" description="Disordered" evidence="1">
    <location>
        <begin position="331"/>
        <end position="382"/>
    </location>
</feature>
<evidence type="ECO:0008006" key="4">
    <source>
        <dbReference type="Google" id="ProtNLM"/>
    </source>
</evidence>
<comment type="caution">
    <text evidence="2">The sequence shown here is derived from an EMBL/GenBank/DDBJ whole genome shotgun (WGS) entry which is preliminary data.</text>
</comment>
<feature type="region of interest" description="Disordered" evidence="1">
    <location>
        <begin position="274"/>
        <end position="309"/>
    </location>
</feature>
<organism evidence="2 3">
    <name type="scientific">Leishmania tarentolae</name>
    <name type="common">Sauroleishmania tarentolae</name>
    <dbReference type="NCBI Taxonomy" id="5689"/>
    <lineage>
        <taxon>Eukaryota</taxon>
        <taxon>Discoba</taxon>
        <taxon>Euglenozoa</taxon>
        <taxon>Kinetoplastea</taxon>
        <taxon>Metakinetoplastina</taxon>
        <taxon>Trypanosomatida</taxon>
        <taxon>Trypanosomatidae</taxon>
        <taxon>Leishmaniinae</taxon>
        <taxon>Leishmania</taxon>
        <taxon>lizard Leishmania</taxon>
    </lineage>
</organism>